<dbReference type="RefSeq" id="XP_006813899.1">
    <property type="nucleotide sequence ID" value="XM_006813836.1"/>
</dbReference>
<feature type="transmembrane region" description="Helical" evidence="1">
    <location>
        <begin position="39"/>
        <end position="61"/>
    </location>
</feature>
<evidence type="ECO:0000313" key="2">
    <source>
        <dbReference type="Proteomes" id="UP000694865"/>
    </source>
</evidence>
<keyword evidence="1" id="KW-0472">Membrane</keyword>
<organism evidence="2 3">
    <name type="scientific">Saccoglossus kowalevskii</name>
    <name type="common">Acorn worm</name>
    <dbReference type="NCBI Taxonomy" id="10224"/>
    <lineage>
        <taxon>Eukaryota</taxon>
        <taxon>Metazoa</taxon>
        <taxon>Hemichordata</taxon>
        <taxon>Enteropneusta</taxon>
        <taxon>Harrimaniidae</taxon>
        <taxon>Saccoglossus</taxon>
    </lineage>
</organism>
<evidence type="ECO:0000256" key="1">
    <source>
        <dbReference type="SAM" id="Phobius"/>
    </source>
</evidence>
<dbReference type="Proteomes" id="UP000694865">
    <property type="component" value="Unplaced"/>
</dbReference>
<keyword evidence="1" id="KW-0812">Transmembrane</keyword>
<dbReference type="GeneID" id="100366444"/>
<reference evidence="3" key="1">
    <citation type="submission" date="2025-08" db="UniProtKB">
        <authorList>
            <consortium name="RefSeq"/>
        </authorList>
    </citation>
    <scope>IDENTIFICATION</scope>
    <source>
        <tissue evidence="3">Testes</tissue>
    </source>
</reference>
<feature type="transmembrane region" description="Helical" evidence="1">
    <location>
        <begin position="7"/>
        <end position="33"/>
    </location>
</feature>
<evidence type="ECO:0000313" key="3">
    <source>
        <dbReference type="RefSeq" id="XP_006813899.1"/>
    </source>
</evidence>
<accession>A0ABM0M1K8</accession>
<protein>
    <submittedName>
        <fullName evidence="3">Uncharacterized protein LOC100366444 isoform X1</fullName>
    </submittedName>
</protein>
<name>A0ABM0M1K8_SACKO</name>
<proteinExistence type="predicted"/>
<keyword evidence="2" id="KW-1185">Reference proteome</keyword>
<keyword evidence="1" id="KW-1133">Transmembrane helix</keyword>
<sequence>MNWFSKILLLANYFNSALLIIPLILIVLCYKLFNDVIIAMIYYAILGILLISILSGIFLNWATNSFKELSYTVNERLIDHGLITAFHWNEVDINYRYLMQLDFIYFKSNMCLEYLKMYLDERCEKEKKENEKRPLLSISQRFRREPKDEIKNTSDIAKKELIKISSLYVHKLMNRTLLHPVTGHRHATTGMCLCQLVQAEVYEETI</sequence>
<gene>
    <name evidence="3" type="primary">LOC100366444</name>
</gene>